<dbReference type="Proteomes" id="UP000821865">
    <property type="component" value="Chromosome 4"/>
</dbReference>
<evidence type="ECO:0000313" key="2">
    <source>
        <dbReference type="Proteomes" id="UP000821865"/>
    </source>
</evidence>
<sequence length="246" mass="26701">MIHVTCAYAPPGGNARSPVVRPFRLFASTRSSMDADSANDCTVPIGVCSIPRGEDSLAAEERGGGCPWQRPASCRSKLRQEAPPYSSTRFRDIEAFDYTLARGDALECRLIRGSVVLSILSLLAAPHFQGGEKRRPEPDRPLLLQLPGATEPCAALAPMFLHTAMRYYRLWIYTCNVALLLSALAFSVAAAWVLSDYRASLVPGLRLADPTFVYAVPALLLQAVPEAPIEEVALEPRVGTVEAQAF</sequence>
<organism evidence="1 2">
    <name type="scientific">Dermacentor silvarum</name>
    <name type="common">Tick</name>
    <dbReference type="NCBI Taxonomy" id="543639"/>
    <lineage>
        <taxon>Eukaryota</taxon>
        <taxon>Metazoa</taxon>
        <taxon>Ecdysozoa</taxon>
        <taxon>Arthropoda</taxon>
        <taxon>Chelicerata</taxon>
        <taxon>Arachnida</taxon>
        <taxon>Acari</taxon>
        <taxon>Parasitiformes</taxon>
        <taxon>Ixodida</taxon>
        <taxon>Ixodoidea</taxon>
        <taxon>Ixodidae</taxon>
        <taxon>Rhipicephalinae</taxon>
        <taxon>Dermacentor</taxon>
    </lineage>
</organism>
<proteinExistence type="predicted"/>
<protein>
    <submittedName>
        <fullName evidence="1">Uncharacterized protein</fullName>
    </submittedName>
</protein>
<accession>A0ACB8CVG9</accession>
<comment type="caution">
    <text evidence="1">The sequence shown here is derived from an EMBL/GenBank/DDBJ whole genome shotgun (WGS) entry which is preliminary data.</text>
</comment>
<reference evidence="1" key="1">
    <citation type="submission" date="2020-05" db="EMBL/GenBank/DDBJ databases">
        <title>Large-scale comparative analyses of tick genomes elucidate their genetic diversity and vector capacities.</title>
        <authorList>
            <person name="Jia N."/>
            <person name="Wang J."/>
            <person name="Shi W."/>
            <person name="Du L."/>
            <person name="Sun Y."/>
            <person name="Zhan W."/>
            <person name="Jiang J."/>
            <person name="Wang Q."/>
            <person name="Zhang B."/>
            <person name="Ji P."/>
            <person name="Sakyi L.B."/>
            <person name="Cui X."/>
            <person name="Yuan T."/>
            <person name="Jiang B."/>
            <person name="Yang W."/>
            <person name="Lam T.T.-Y."/>
            <person name="Chang Q."/>
            <person name="Ding S."/>
            <person name="Wang X."/>
            <person name="Zhu J."/>
            <person name="Ruan X."/>
            <person name="Zhao L."/>
            <person name="Wei J."/>
            <person name="Que T."/>
            <person name="Du C."/>
            <person name="Cheng J."/>
            <person name="Dai P."/>
            <person name="Han X."/>
            <person name="Huang E."/>
            <person name="Gao Y."/>
            <person name="Liu J."/>
            <person name="Shao H."/>
            <person name="Ye R."/>
            <person name="Li L."/>
            <person name="Wei W."/>
            <person name="Wang X."/>
            <person name="Wang C."/>
            <person name="Yang T."/>
            <person name="Huo Q."/>
            <person name="Li W."/>
            <person name="Guo W."/>
            <person name="Chen H."/>
            <person name="Zhou L."/>
            <person name="Ni X."/>
            <person name="Tian J."/>
            <person name="Zhou Y."/>
            <person name="Sheng Y."/>
            <person name="Liu T."/>
            <person name="Pan Y."/>
            <person name="Xia L."/>
            <person name="Li J."/>
            <person name="Zhao F."/>
            <person name="Cao W."/>
        </authorList>
    </citation>
    <scope>NUCLEOTIDE SEQUENCE</scope>
    <source>
        <strain evidence="1">Dsil-2018</strain>
    </source>
</reference>
<name>A0ACB8CVG9_DERSI</name>
<gene>
    <name evidence="1" type="ORF">HPB49_005735</name>
</gene>
<dbReference type="EMBL" id="CM023473">
    <property type="protein sequence ID" value="KAH7953175.1"/>
    <property type="molecule type" value="Genomic_DNA"/>
</dbReference>
<evidence type="ECO:0000313" key="1">
    <source>
        <dbReference type="EMBL" id="KAH7953175.1"/>
    </source>
</evidence>
<keyword evidence="2" id="KW-1185">Reference proteome</keyword>